<keyword evidence="4" id="KW-0931">ER-Golgi transport</keyword>
<keyword evidence="4" id="KW-0963">Cytoplasm</keyword>
<dbReference type="GO" id="GO:0005795">
    <property type="term" value="C:Golgi stack"/>
    <property type="evidence" value="ECO:0007669"/>
    <property type="project" value="TreeGrafter"/>
</dbReference>
<protein>
    <recommendedName>
        <fullName evidence="4">Vesicle-fusing ATPase</fullName>
        <ecNumber evidence="4">3.6.4.6</ecNumber>
    </recommendedName>
</protein>
<dbReference type="InterPro" id="IPR003593">
    <property type="entry name" value="AAA+_ATPase"/>
</dbReference>
<dbReference type="Pfam" id="PF00004">
    <property type="entry name" value="AAA"/>
    <property type="match status" value="1"/>
</dbReference>
<dbReference type="EMBL" id="CAJNOK010021334">
    <property type="protein sequence ID" value="CAF1330813.1"/>
    <property type="molecule type" value="Genomic_DNA"/>
</dbReference>
<comment type="similarity">
    <text evidence="1 4">Belongs to the AAA ATPase family.</text>
</comment>
<evidence type="ECO:0000313" key="7">
    <source>
        <dbReference type="EMBL" id="CAF4142168.1"/>
    </source>
</evidence>
<comment type="caution">
    <text evidence="7">The sequence shown here is derived from an EMBL/GenBank/DDBJ whole genome shotgun (WGS) entry which is preliminary data.</text>
</comment>
<comment type="catalytic activity">
    <reaction evidence="4">
        <text>ATP + H2O = ADP + phosphate + H(+)</text>
        <dbReference type="Rhea" id="RHEA:13065"/>
        <dbReference type="ChEBI" id="CHEBI:15377"/>
        <dbReference type="ChEBI" id="CHEBI:15378"/>
        <dbReference type="ChEBI" id="CHEBI:30616"/>
        <dbReference type="ChEBI" id="CHEBI:43474"/>
        <dbReference type="ChEBI" id="CHEBI:456216"/>
        <dbReference type="EC" id="3.6.4.6"/>
    </reaction>
</comment>
<comment type="subcellular location">
    <subcellularLocation>
        <location evidence="4">Cytoplasm</location>
    </subcellularLocation>
</comment>
<dbReference type="InterPro" id="IPR003959">
    <property type="entry name" value="ATPase_AAA_core"/>
</dbReference>
<dbReference type="SMART" id="SM00382">
    <property type="entry name" value="AAA"/>
    <property type="match status" value="1"/>
</dbReference>
<proteinExistence type="inferred from homology"/>
<evidence type="ECO:0000313" key="6">
    <source>
        <dbReference type="EMBL" id="CAF1330813.1"/>
    </source>
</evidence>
<feature type="domain" description="AAA+ ATPase" evidence="5">
    <location>
        <begin position="107"/>
        <end position="255"/>
    </location>
</feature>
<evidence type="ECO:0000256" key="3">
    <source>
        <dbReference type="ARBA" id="ARBA00022840"/>
    </source>
</evidence>
<keyword evidence="4" id="KW-0813">Transport</keyword>
<keyword evidence="4" id="KW-0460">Magnesium</keyword>
<dbReference type="Proteomes" id="UP000682733">
    <property type="component" value="Unassembled WGS sequence"/>
</dbReference>
<keyword evidence="4" id="KW-0378">Hydrolase</keyword>
<dbReference type="InterPro" id="IPR039812">
    <property type="entry name" value="Vesicle-fus_ATPase"/>
</dbReference>
<evidence type="ECO:0000313" key="8">
    <source>
        <dbReference type="Proteomes" id="UP000682733"/>
    </source>
</evidence>
<dbReference type="GO" id="GO:0006891">
    <property type="term" value="P:intra-Golgi vesicle-mediated transport"/>
    <property type="evidence" value="ECO:0007669"/>
    <property type="project" value="TreeGrafter"/>
</dbReference>
<dbReference type="PANTHER" id="PTHR23078:SF3">
    <property type="entry name" value="VESICLE-FUSING ATPASE"/>
    <property type="match status" value="1"/>
</dbReference>
<dbReference type="EMBL" id="CAJOBA010042949">
    <property type="protein sequence ID" value="CAF4142168.1"/>
    <property type="molecule type" value="Genomic_DNA"/>
</dbReference>
<name>A0A8S2R3K0_9BILA</name>
<dbReference type="AlphaFoldDB" id="A0A8S2R3K0"/>
<evidence type="ECO:0000256" key="4">
    <source>
        <dbReference type="RuleBase" id="RU367045"/>
    </source>
</evidence>
<keyword evidence="4" id="KW-0479">Metal-binding</keyword>
<dbReference type="SUPFAM" id="SSF52540">
    <property type="entry name" value="P-loop containing nucleoside triphosphate hydrolases"/>
    <property type="match status" value="1"/>
</dbReference>
<reference evidence="7" key="1">
    <citation type="submission" date="2021-02" db="EMBL/GenBank/DDBJ databases">
        <authorList>
            <person name="Nowell W R."/>
        </authorList>
    </citation>
    <scope>NUCLEOTIDE SEQUENCE</scope>
</reference>
<keyword evidence="4" id="KW-0653">Protein transport</keyword>
<dbReference type="GO" id="GO:0005524">
    <property type="term" value="F:ATP binding"/>
    <property type="evidence" value="ECO:0007669"/>
    <property type="project" value="UniProtKB-UniRule"/>
</dbReference>
<sequence>MSQKFTVVHSPVFYNEDINNFAVLNALDVNQSQVKFVEITNRHVIQAYDVRPYEHVQQHSLFNLINQKFHVDTKVGGCNGAFEKIFGSVLLSRLYPQNFAGRAGIKHSRGMLIYGPPGTGKTLIARTICEILGVKPKIVNGPEVFSSMSGESEAKIRELFREAEIDEQSFGTNSNLHIIIFDEIDALCKRRSTVDSGTRDAVQDSITTQLLTKIDGVSQLNNFLIIGTTNMKDSIEPALTRPGRLEQMIEIDLPDSEGRLKIYDIYTILMLQNGILDDDIEIDRIISETNGLTGAHIEQVVRTATNNAIRRDILARGTFEIDEYSAQELRVKNIDFINALVTLRTLPEGFYKNHLEN</sequence>
<accession>A0A8S2R3K0</accession>
<keyword evidence="2 4" id="KW-0547">Nucleotide-binding</keyword>
<evidence type="ECO:0000256" key="2">
    <source>
        <dbReference type="ARBA" id="ARBA00022741"/>
    </source>
</evidence>
<evidence type="ECO:0000256" key="1">
    <source>
        <dbReference type="ARBA" id="ARBA00006914"/>
    </source>
</evidence>
<dbReference type="GO" id="GO:0043001">
    <property type="term" value="P:Golgi to plasma membrane protein transport"/>
    <property type="evidence" value="ECO:0007669"/>
    <property type="project" value="TreeGrafter"/>
</dbReference>
<dbReference type="PANTHER" id="PTHR23078">
    <property type="entry name" value="VESICULAR-FUSION PROTEIN NSF"/>
    <property type="match status" value="1"/>
</dbReference>
<gene>
    <name evidence="6" type="ORF">OVA965_LOCUS29878</name>
    <name evidence="7" type="ORF">TMI583_LOCUS30664</name>
</gene>
<comment type="cofactor">
    <cofactor evidence="4">
        <name>Mg(2+)</name>
        <dbReference type="ChEBI" id="CHEBI:18420"/>
    </cofactor>
    <text evidence="4">Binds 1 Mg(2+) ion per subunit.</text>
</comment>
<organism evidence="7 8">
    <name type="scientific">Didymodactylos carnosus</name>
    <dbReference type="NCBI Taxonomy" id="1234261"/>
    <lineage>
        <taxon>Eukaryota</taxon>
        <taxon>Metazoa</taxon>
        <taxon>Spiralia</taxon>
        <taxon>Gnathifera</taxon>
        <taxon>Rotifera</taxon>
        <taxon>Eurotatoria</taxon>
        <taxon>Bdelloidea</taxon>
        <taxon>Philodinida</taxon>
        <taxon>Philodinidae</taxon>
        <taxon>Didymodactylos</taxon>
    </lineage>
</organism>
<dbReference type="GO" id="GO:0016887">
    <property type="term" value="F:ATP hydrolysis activity"/>
    <property type="evidence" value="ECO:0007669"/>
    <property type="project" value="InterPro"/>
</dbReference>
<dbReference type="GO" id="GO:0046872">
    <property type="term" value="F:metal ion binding"/>
    <property type="evidence" value="ECO:0007669"/>
    <property type="project" value="UniProtKB-UniRule"/>
</dbReference>
<dbReference type="InterPro" id="IPR027417">
    <property type="entry name" value="P-loop_NTPase"/>
</dbReference>
<dbReference type="Gene3D" id="3.40.50.300">
    <property type="entry name" value="P-loop containing nucleotide triphosphate hydrolases"/>
    <property type="match status" value="1"/>
</dbReference>
<dbReference type="EC" id="3.6.4.6" evidence="4"/>
<comment type="function">
    <text evidence="4">Required for vesicle-mediated transport. Catalyzes the fusion of transport vesicles within the Golgi cisternae. Is also required for transport from the endoplasmic reticulum to the Golgi stack. Seems to function as a fusion protein required for the delivery of cargo proteins to all compartments of the Golgi stack independent of vesicle origin.</text>
</comment>
<evidence type="ECO:0000259" key="5">
    <source>
        <dbReference type="SMART" id="SM00382"/>
    </source>
</evidence>
<dbReference type="Gene3D" id="1.10.8.60">
    <property type="match status" value="1"/>
</dbReference>
<dbReference type="FunFam" id="3.40.50.300:FF:000154">
    <property type="entry name" value="Vesicle-fusing ATPase 1"/>
    <property type="match status" value="1"/>
</dbReference>
<dbReference type="GO" id="GO:0035494">
    <property type="term" value="P:SNARE complex disassembly"/>
    <property type="evidence" value="ECO:0007669"/>
    <property type="project" value="InterPro"/>
</dbReference>
<dbReference type="Proteomes" id="UP000677228">
    <property type="component" value="Unassembled WGS sequence"/>
</dbReference>
<keyword evidence="3 4" id="KW-0067">ATP-binding</keyword>